<dbReference type="PANTHER" id="PTHR10957">
    <property type="entry name" value="RAP1 GTPASE-GDP DISSOCIATION STIMULATOR 1"/>
    <property type="match status" value="1"/>
</dbReference>
<reference evidence="2" key="1">
    <citation type="journal article" date="2020" name="Stud. Mycol.">
        <title>101 Dothideomycetes genomes: a test case for predicting lifestyles and emergence of pathogens.</title>
        <authorList>
            <person name="Haridas S."/>
            <person name="Albert R."/>
            <person name="Binder M."/>
            <person name="Bloem J."/>
            <person name="Labutti K."/>
            <person name="Salamov A."/>
            <person name="Andreopoulos B."/>
            <person name="Baker S."/>
            <person name="Barry K."/>
            <person name="Bills G."/>
            <person name="Bluhm B."/>
            <person name="Cannon C."/>
            <person name="Castanera R."/>
            <person name="Culley D."/>
            <person name="Daum C."/>
            <person name="Ezra D."/>
            <person name="Gonzalez J."/>
            <person name="Henrissat B."/>
            <person name="Kuo A."/>
            <person name="Liang C."/>
            <person name="Lipzen A."/>
            <person name="Lutzoni F."/>
            <person name="Magnuson J."/>
            <person name="Mondo S."/>
            <person name="Nolan M."/>
            <person name="Ohm R."/>
            <person name="Pangilinan J."/>
            <person name="Park H.-J."/>
            <person name="Ramirez L."/>
            <person name="Alfaro M."/>
            <person name="Sun H."/>
            <person name="Tritt A."/>
            <person name="Yoshinaga Y."/>
            <person name="Zwiers L.-H."/>
            <person name="Turgeon B."/>
            <person name="Goodwin S."/>
            <person name="Spatafora J."/>
            <person name="Crous P."/>
            <person name="Grigoriev I."/>
        </authorList>
    </citation>
    <scope>NUCLEOTIDE SEQUENCE</scope>
    <source>
        <strain evidence="2">CBS 101060</strain>
    </source>
</reference>
<evidence type="ECO:0000313" key="3">
    <source>
        <dbReference type="Proteomes" id="UP000799429"/>
    </source>
</evidence>
<sequence>MHSLDLTTQHLRIIGNCCADLGDNRTVSLYYLENIVECFQRPNLVDVTLSVLYNLCNDFEDGQTAAARMNLNRIICNLFTSGRLSPDTEAASRAIDLLSWSAERMTASILQEIVADDSGSSLAQILQLCLDTQDPEDYDNLLSVCVAYLRDKDLQQRVASQPALLTLLLNVYQDAVERLTDSQLASGNISKTLMNILARLSDVSALDAYSKSGLYSISSPFTQRLTKLLQSDSMYLRICGSILLGNLAVSDEACLALLQNNHVNVTLLDMLRTSTDLEVLHAAAGCLSHLARPQGTKAHLISDGILPATFRLFSFDHQTLRLDAAVIVRELTSHSYECTRHIIKDIVPADDVSEPETYHSSLLKMAQLGGPAALQIARAIIFMLRSIHSTDSESVTETDKSALLASFFHSSLVARPLLLLIKQEDPLLRSEAWFGLALMARHEAGATLIAKGLEDDNVFKRLEEVLTIPGRKRESSFGSMRDFEWEKEEESPVETRDKKESVAKTEDALMKAGEEGTEKGKMNKENALVMVLETSKNAVGDVWRISGFLLANELQNVDREMKSKLRELMEMNVVGNSL</sequence>
<dbReference type="GO" id="GO:0005085">
    <property type="term" value="F:guanyl-nucleotide exchange factor activity"/>
    <property type="evidence" value="ECO:0007669"/>
    <property type="project" value="InterPro"/>
</dbReference>
<dbReference type="SUPFAM" id="SSF48371">
    <property type="entry name" value="ARM repeat"/>
    <property type="match status" value="1"/>
</dbReference>
<name>A0A9P4S9J8_9PEZI</name>
<proteinExistence type="predicted"/>
<dbReference type="OrthoDB" id="26149at2759"/>
<accession>A0A9P4S9J8</accession>
<dbReference type="InterPro" id="IPR016024">
    <property type="entry name" value="ARM-type_fold"/>
</dbReference>
<protein>
    <submittedName>
        <fullName evidence="2">ARM repeat-containing protein</fullName>
    </submittedName>
</protein>
<keyword evidence="3" id="KW-1185">Reference proteome</keyword>
<dbReference type="AlphaFoldDB" id="A0A9P4S9J8"/>
<dbReference type="InterPro" id="IPR011989">
    <property type="entry name" value="ARM-like"/>
</dbReference>
<gene>
    <name evidence="2" type="ORF">M501DRAFT_135114</name>
</gene>
<organism evidence="2 3">
    <name type="scientific">Patellaria atrata CBS 101060</name>
    <dbReference type="NCBI Taxonomy" id="1346257"/>
    <lineage>
        <taxon>Eukaryota</taxon>
        <taxon>Fungi</taxon>
        <taxon>Dikarya</taxon>
        <taxon>Ascomycota</taxon>
        <taxon>Pezizomycotina</taxon>
        <taxon>Dothideomycetes</taxon>
        <taxon>Dothideomycetes incertae sedis</taxon>
        <taxon>Patellariales</taxon>
        <taxon>Patellariaceae</taxon>
        <taxon>Patellaria</taxon>
    </lineage>
</organism>
<dbReference type="InterPro" id="IPR040144">
    <property type="entry name" value="RAP1GDS1"/>
</dbReference>
<dbReference type="EMBL" id="MU006098">
    <property type="protein sequence ID" value="KAF2837695.1"/>
    <property type="molecule type" value="Genomic_DNA"/>
</dbReference>
<evidence type="ECO:0000256" key="1">
    <source>
        <dbReference type="SAM" id="MobiDB-lite"/>
    </source>
</evidence>
<dbReference type="Proteomes" id="UP000799429">
    <property type="component" value="Unassembled WGS sequence"/>
</dbReference>
<feature type="compositionally biased region" description="Basic and acidic residues" evidence="1">
    <location>
        <begin position="493"/>
        <end position="505"/>
    </location>
</feature>
<comment type="caution">
    <text evidence="2">The sequence shown here is derived from an EMBL/GenBank/DDBJ whole genome shotgun (WGS) entry which is preliminary data.</text>
</comment>
<dbReference type="Gene3D" id="1.25.10.10">
    <property type="entry name" value="Leucine-rich Repeat Variant"/>
    <property type="match status" value="1"/>
</dbReference>
<feature type="region of interest" description="Disordered" evidence="1">
    <location>
        <begin position="483"/>
        <end position="505"/>
    </location>
</feature>
<evidence type="ECO:0000313" key="2">
    <source>
        <dbReference type="EMBL" id="KAF2837695.1"/>
    </source>
</evidence>